<feature type="region of interest" description="Disordered" evidence="1">
    <location>
        <begin position="39"/>
        <end position="90"/>
    </location>
</feature>
<sequence length="90" mass="9871">MLQPTPLPTTGHHKRERRERGSRSVSGILASLVGFGSGATSICADAPAEKDEATGPAEKETERAETENEEVGDRRRRTRVLENGLRKNFP</sequence>
<accession>A0A2N9EDH5</accession>
<protein>
    <submittedName>
        <fullName evidence="2">Uncharacterized protein</fullName>
    </submittedName>
</protein>
<gene>
    <name evidence="2" type="ORF">FSB_LOCUS610</name>
</gene>
<feature type="compositionally biased region" description="Basic and acidic residues" evidence="1">
    <location>
        <begin position="47"/>
        <end position="66"/>
    </location>
</feature>
<name>A0A2N9EDH5_FAGSY</name>
<dbReference type="AlphaFoldDB" id="A0A2N9EDH5"/>
<proteinExistence type="predicted"/>
<evidence type="ECO:0000313" key="2">
    <source>
        <dbReference type="EMBL" id="SPC72728.1"/>
    </source>
</evidence>
<dbReference type="EMBL" id="OIVN01000022">
    <property type="protein sequence ID" value="SPC72728.1"/>
    <property type="molecule type" value="Genomic_DNA"/>
</dbReference>
<evidence type="ECO:0000256" key="1">
    <source>
        <dbReference type="SAM" id="MobiDB-lite"/>
    </source>
</evidence>
<organism evidence="2">
    <name type="scientific">Fagus sylvatica</name>
    <name type="common">Beechnut</name>
    <dbReference type="NCBI Taxonomy" id="28930"/>
    <lineage>
        <taxon>Eukaryota</taxon>
        <taxon>Viridiplantae</taxon>
        <taxon>Streptophyta</taxon>
        <taxon>Embryophyta</taxon>
        <taxon>Tracheophyta</taxon>
        <taxon>Spermatophyta</taxon>
        <taxon>Magnoliopsida</taxon>
        <taxon>eudicotyledons</taxon>
        <taxon>Gunneridae</taxon>
        <taxon>Pentapetalae</taxon>
        <taxon>rosids</taxon>
        <taxon>fabids</taxon>
        <taxon>Fagales</taxon>
        <taxon>Fagaceae</taxon>
        <taxon>Fagus</taxon>
    </lineage>
</organism>
<feature type="region of interest" description="Disordered" evidence="1">
    <location>
        <begin position="1"/>
        <end position="25"/>
    </location>
</feature>
<reference evidence="2" key="1">
    <citation type="submission" date="2018-02" db="EMBL/GenBank/DDBJ databases">
        <authorList>
            <person name="Cohen D.B."/>
            <person name="Kent A.D."/>
        </authorList>
    </citation>
    <scope>NUCLEOTIDE SEQUENCE</scope>
</reference>